<evidence type="ECO:0000313" key="3">
    <source>
        <dbReference type="EMBL" id="PAF54777.1"/>
    </source>
</evidence>
<evidence type="ECO:0000256" key="1">
    <source>
        <dbReference type="SAM" id="MobiDB-lite"/>
    </source>
</evidence>
<proteinExistence type="predicted"/>
<reference evidence="3" key="1">
    <citation type="submission" date="2017-08" db="EMBL/GenBank/DDBJ databases">
        <authorList>
            <person name="Alvarez-Ponce D."/>
            <person name="Weitzman C.L."/>
            <person name="Tillett R.L."/>
            <person name="Sandmeier F.C."/>
            <person name="Tracy C.R."/>
        </authorList>
    </citation>
    <scope>NUCLEOTIDE SEQUENCE [LARGE SCALE GENOMIC DNA]</scope>
    <source>
        <strain evidence="3">PS6</strain>
    </source>
</reference>
<sequence>MFALATLFWILFFVFLFTRSISTLLNATVIGNTVVDGRAIAMIILAIISMVAYYIIAITLYRDINNRGYNFDVAKKNIRFALVFPIFGIISLSSIWKAIQLEENEKANPEQKQEVDHIVDAKPKSDDEQETTE</sequence>
<comment type="caution">
    <text evidence="3">The sequence shown here is derived from an EMBL/GenBank/DDBJ whole genome shotgun (WGS) entry which is preliminary data.</text>
</comment>
<keyword evidence="4" id="KW-1185">Reference proteome</keyword>
<evidence type="ECO:0000313" key="4">
    <source>
        <dbReference type="Proteomes" id="UP000217033"/>
    </source>
</evidence>
<feature type="compositionally biased region" description="Basic and acidic residues" evidence="1">
    <location>
        <begin position="106"/>
        <end position="126"/>
    </location>
</feature>
<dbReference type="EMBL" id="NQMN01000002">
    <property type="protein sequence ID" value="PAF54777.1"/>
    <property type="molecule type" value="Genomic_DNA"/>
</dbReference>
<keyword evidence="2" id="KW-0472">Membrane</keyword>
<feature type="transmembrane region" description="Helical" evidence="2">
    <location>
        <begin position="80"/>
        <end position="99"/>
    </location>
</feature>
<keyword evidence="2" id="KW-0812">Transmembrane</keyword>
<gene>
    <name evidence="3" type="ORF">CJF60_03505</name>
</gene>
<feature type="transmembrane region" description="Helical" evidence="2">
    <location>
        <begin position="37"/>
        <end position="60"/>
    </location>
</feature>
<organism evidence="3 4">
    <name type="scientific">Mycoplasmopsis agassizii</name>
    <dbReference type="NCBI Taxonomy" id="33922"/>
    <lineage>
        <taxon>Bacteria</taxon>
        <taxon>Bacillati</taxon>
        <taxon>Mycoplasmatota</taxon>
        <taxon>Mycoplasmoidales</taxon>
        <taxon>Metamycoplasmataceae</taxon>
        <taxon>Mycoplasmopsis</taxon>
    </lineage>
</organism>
<dbReference type="Proteomes" id="UP000217033">
    <property type="component" value="Unassembled WGS sequence"/>
</dbReference>
<name>A0ABX4H4P5_9BACT</name>
<accession>A0ABX4H4P5</accession>
<protein>
    <submittedName>
        <fullName evidence="3">Uncharacterized protein</fullName>
    </submittedName>
</protein>
<evidence type="ECO:0000256" key="2">
    <source>
        <dbReference type="SAM" id="Phobius"/>
    </source>
</evidence>
<keyword evidence="2" id="KW-1133">Transmembrane helix</keyword>
<feature type="region of interest" description="Disordered" evidence="1">
    <location>
        <begin position="106"/>
        <end position="133"/>
    </location>
</feature>